<dbReference type="CDD" id="cd07344">
    <property type="entry name" value="M48_yhfN_like"/>
    <property type="match status" value="1"/>
</dbReference>
<evidence type="ECO:0000313" key="2">
    <source>
        <dbReference type="EMBL" id="GGB52763.1"/>
    </source>
</evidence>
<dbReference type="RefSeq" id="WP_188512703.1">
    <property type="nucleotide sequence ID" value="NZ_BMGD01000001.1"/>
</dbReference>
<dbReference type="EMBL" id="BMGD01000001">
    <property type="protein sequence ID" value="GGB52763.1"/>
    <property type="molecule type" value="Genomic_DNA"/>
</dbReference>
<name>A0ABQ1IUE9_9SPHN</name>
<sequence>MGSPLSRLFARTPAPRTAAAPAEDPGRLTIGGRDYALIVRRHARARNIRLRTDPAKGALLITLPGHARLGEAIAFARAQADWIEASFAKAGAHVAIEPGALIPYRGEQHRISWDARNGRRVIATDGAIRLGGAADLIETRLTRWLKAEAKRLCAADLADYCARAGVPMPALAISNAARRWGSCSANGTIRINWRLVMAPDTVRRSVVAHEVAHLRHMNHSADFYAWLDSLFEGDRKSADHWLKAHGRGLYLVGGG</sequence>
<proteinExistence type="predicted"/>
<dbReference type="PANTHER" id="PTHR30399">
    <property type="entry name" value="UNCHARACTERIZED PROTEIN YGJP"/>
    <property type="match status" value="1"/>
</dbReference>
<comment type="caution">
    <text evidence="2">The sequence shown here is derived from an EMBL/GenBank/DDBJ whole genome shotgun (WGS) entry which is preliminary data.</text>
</comment>
<dbReference type="PANTHER" id="PTHR30399:SF1">
    <property type="entry name" value="UTP PYROPHOSPHATASE"/>
    <property type="match status" value="1"/>
</dbReference>
<gene>
    <name evidence="2" type="ORF">GCM10010833_04300</name>
</gene>
<keyword evidence="3" id="KW-1185">Reference proteome</keyword>
<protein>
    <recommendedName>
        <fullName evidence="1">YgjP-like metallopeptidase domain-containing protein</fullName>
    </recommendedName>
</protein>
<accession>A0ABQ1IUE9</accession>
<dbReference type="Proteomes" id="UP000614261">
    <property type="component" value="Unassembled WGS sequence"/>
</dbReference>
<feature type="domain" description="YgjP-like metallopeptidase" evidence="1">
    <location>
        <begin position="46"/>
        <end position="245"/>
    </location>
</feature>
<dbReference type="InterPro" id="IPR053136">
    <property type="entry name" value="UTP_pyrophosphatase-like"/>
</dbReference>
<evidence type="ECO:0000259" key="1">
    <source>
        <dbReference type="Pfam" id="PF01863"/>
    </source>
</evidence>
<evidence type="ECO:0000313" key="3">
    <source>
        <dbReference type="Proteomes" id="UP000614261"/>
    </source>
</evidence>
<dbReference type="Gene3D" id="3.30.2010.10">
    <property type="entry name" value="Metalloproteases ('zincins'), catalytic domain"/>
    <property type="match status" value="1"/>
</dbReference>
<reference evidence="3" key="1">
    <citation type="journal article" date="2019" name="Int. J. Syst. Evol. Microbiol.">
        <title>The Global Catalogue of Microorganisms (GCM) 10K type strain sequencing project: providing services to taxonomists for standard genome sequencing and annotation.</title>
        <authorList>
            <consortium name="The Broad Institute Genomics Platform"/>
            <consortium name="The Broad Institute Genome Sequencing Center for Infectious Disease"/>
            <person name="Wu L."/>
            <person name="Ma J."/>
        </authorList>
    </citation>
    <scope>NUCLEOTIDE SEQUENCE [LARGE SCALE GENOMIC DNA]</scope>
    <source>
        <strain evidence="3">CGMCC 1.12851</strain>
    </source>
</reference>
<dbReference type="Pfam" id="PF01863">
    <property type="entry name" value="YgjP-like"/>
    <property type="match status" value="1"/>
</dbReference>
<organism evidence="2 3">
    <name type="scientific">Blastomonas aquatica</name>
    <dbReference type="NCBI Taxonomy" id="1510276"/>
    <lineage>
        <taxon>Bacteria</taxon>
        <taxon>Pseudomonadati</taxon>
        <taxon>Pseudomonadota</taxon>
        <taxon>Alphaproteobacteria</taxon>
        <taxon>Sphingomonadales</taxon>
        <taxon>Sphingomonadaceae</taxon>
        <taxon>Blastomonas</taxon>
    </lineage>
</organism>
<dbReference type="InterPro" id="IPR002725">
    <property type="entry name" value="YgjP-like_metallopeptidase"/>
</dbReference>